<gene>
    <name evidence="1" type="ORF">S01H1_55440</name>
</gene>
<protein>
    <submittedName>
        <fullName evidence="1">Uncharacterized protein</fullName>
    </submittedName>
</protein>
<proteinExistence type="predicted"/>
<accession>X0WQ34</accession>
<name>X0WQ34_9ZZZZ</name>
<reference evidence="1" key="1">
    <citation type="journal article" date="2014" name="Front. Microbiol.">
        <title>High frequency of phylogenetically diverse reductive dehalogenase-homologous genes in deep subseafloor sedimentary metagenomes.</title>
        <authorList>
            <person name="Kawai M."/>
            <person name="Futagami T."/>
            <person name="Toyoda A."/>
            <person name="Takaki Y."/>
            <person name="Nishi S."/>
            <person name="Hori S."/>
            <person name="Arai W."/>
            <person name="Tsubouchi T."/>
            <person name="Morono Y."/>
            <person name="Uchiyama I."/>
            <person name="Ito T."/>
            <person name="Fujiyama A."/>
            <person name="Inagaki F."/>
            <person name="Takami H."/>
        </authorList>
    </citation>
    <scope>NUCLEOTIDE SEQUENCE</scope>
    <source>
        <strain evidence="1">Expedition CK06-06</strain>
    </source>
</reference>
<organism evidence="1">
    <name type="scientific">marine sediment metagenome</name>
    <dbReference type="NCBI Taxonomy" id="412755"/>
    <lineage>
        <taxon>unclassified sequences</taxon>
        <taxon>metagenomes</taxon>
        <taxon>ecological metagenomes</taxon>
    </lineage>
</organism>
<comment type="caution">
    <text evidence="1">The sequence shown here is derived from an EMBL/GenBank/DDBJ whole genome shotgun (WGS) entry which is preliminary data.</text>
</comment>
<evidence type="ECO:0000313" key="1">
    <source>
        <dbReference type="EMBL" id="GAG25322.1"/>
    </source>
</evidence>
<dbReference type="EMBL" id="BARS01036039">
    <property type="protein sequence ID" value="GAG25322.1"/>
    <property type="molecule type" value="Genomic_DNA"/>
</dbReference>
<dbReference type="AlphaFoldDB" id="X0WQ34"/>
<sequence>MIASCEGKFIKFYCDNCDLVWEYIISEFEDNKVTSISVQCDDCKSMRRVNLLRCSDESLADLLNERFIVMKSKY</sequence>